<organism evidence="3 4">
    <name type="scientific">Terrimonas ginsenosidimutans</name>
    <dbReference type="NCBI Taxonomy" id="2908004"/>
    <lineage>
        <taxon>Bacteria</taxon>
        <taxon>Pseudomonadati</taxon>
        <taxon>Bacteroidota</taxon>
        <taxon>Chitinophagia</taxon>
        <taxon>Chitinophagales</taxon>
        <taxon>Chitinophagaceae</taxon>
        <taxon>Terrimonas</taxon>
    </lineage>
</organism>
<dbReference type="EMBL" id="JAKLTR010000015">
    <property type="protein sequence ID" value="MCG2616863.1"/>
    <property type="molecule type" value="Genomic_DNA"/>
</dbReference>
<dbReference type="InterPro" id="IPR028098">
    <property type="entry name" value="Glyco_trans_4-like_N"/>
</dbReference>
<keyword evidence="3" id="KW-0808">Transferase</keyword>
<dbReference type="Pfam" id="PF00534">
    <property type="entry name" value="Glycos_transf_1"/>
    <property type="match status" value="1"/>
</dbReference>
<keyword evidence="4" id="KW-1185">Reference proteome</keyword>
<evidence type="ECO:0000313" key="4">
    <source>
        <dbReference type="Proteomes" id="UP001165367"/>
    </source>
</evidence>
<evidence type="ECO:0000259" key="1">
    <source>
        <dbReference type="Pfam" id="PF00534"/>
    </source>
</evidence>
<dbReference type="Proteomes" id="UP001165367">
    <property type="component" value="Unassembled WGS sequence"/>
</dbReference>
<dbReference type="GO" id="GO:0016757">
    <property type="term" value="F:glycosyltransferase activity"/>
    <property type="evidence" value="ECO:0007669"/>
    <property type="project" value="UniProtKB-KW"/>
</dbReference>
<evidence type="ECO:0000259" key="2">
    <source>
        <dbReference type="Pfam" id="PF13439"/>
    </source>
</evidence>
<proteinExistence type="predicted"/>
<dbReference type="Gene3D" id="3.40.50.2000">
    <property type="entry name" value="Glycogen Phosphorylase B"/>
    <property type="match status" value="2"/>
</dbReference>
<sequence length="390" mass="43633">MTNAQGKIRILECIRQGKIGGGESHLLSLMENIDRSVFDPVVLSFTEGPMVDRLREIGIPTHIIYTEKPFDFTKWGQVKKMLVDEDIRLIHAHGTRAASNTIVPARKTGTPLIYTIHGWSFHPDQNTIVRKLRTAGEQYLVNKSSLNISVAASNQESGRAVLKNFKSVVVNNGIDLQKFNPSNSFPDIRAELGIPADSLLITFIARFTEHKQPLVLLNAFHQLSSSFPHVHLLMVGEGDQREEALKLTAPWPEKERIHFHPFRQDVPAVLAASDIFVLPSLWEGLPIGLLEAMAMGKAVVVTNVDGSREIVSHEKNGLMVQEAGNVNLLSEALIRLIKDEQLLTNIGNQAINTVTSTYDAQLMTRRIEDYYRNVIRDARKADRLRANETV</sequence>
<dbReference type="PANTHER" id="PTHR12526">
    <property type="entry name" value="GLYCOSYLTRANSFERASE"/>
    <property type="match status" value="1"/>
</dbReference>
<comment type="caution">
    <text evidence="3">The sequence shown here is derived from an EMBL/GenBank/DDBJ whole genome shotgun (WGS) entry which is preliminary data.</text>
</comment>
<accession>A0ABS9KX26</accession>
<dbReference type="SUPFAM" id="SSF53756">
    <property type="entry name" value="UDP-Glycosyltransferase/glycogen phosphorylase"/>
    <property type="match status" value="1"/>
</dbReference>
<dbReference type="Pfam" id="PF13439">
    <property type="entry name" value="Glyco_transf_4"/>
    <property type="match status" value="1"/>
</dbReference>
<gene>
    <name evidence="3" type="ORF">LZZ85_21380</name>
</gene>
<feature type="domain" description="Glycosyl transferase family 1" evidence="1">
    <location>
        <begin position="186"/>
        <end position="352"/>
    </location>
</feature>
<dbReference type="InterPro" id="IPR001296">
    <property type="entry name" value="Glyco_trans_1"/>
</dbReference>
<reference evidence="3" key="1">
    <citation type="submission" date="2022-01" db="EMBL/GenBank/DDBJ databases">
        <authorList>
            <person name="Jo J.-H."/>
            <person name="Im W.-T."/>
        </authorList>
    </citation>
    <scope>NUCLEOTIDE SEQUENCE</scope>
    <source>
        <strain evidence="3">NA20</strain>
    </source>
</reference>
<dbReference type="RefSeq" id="WP_237875400.1">
    <property type="nucleotide sequence ID" value="NZ_JAKLTR010000015.1"/>
</dbReference>
<name>A0ABS9KX26_9BACT</name>
<evidence type="ECO:0000313" key="3">
    <source>
        <dbReference type="EMBL" id="MCG2616863.1"/>
    </source>
</evidence>
<protein>
    <submittedName>
        <fullName evidence="3">Glycosyltransferase</fullName>
        <ecNumber evidence="3">2.4.-.-</ecNumber>
    </submittedName>
</protein>
<feature type="domain" description="Glycosyltransferase subfamily 4-like N-terminal" evidence="2">
    <location>
        <begin position="19"/>
        <end position="177"/>
    </location>
</feature>
<dbReference type="EC" id="2.4.-.-" evidence="3"/>
<keyword evidence="3" id="KW-0328">Glycosyltransferase</keyword>